<evidence type="ECO:0000259" key="1">
    <source>
        <dbReference type="SMART" id="SM00849"/>
    </source>
</evidence>
<dbReference type="EMBL" id="WBOT01000006">
    <property type="protein sequence ID" value="KAB2331062.1"/>
    <property type="molecule type" value="Genomic_DNA"/>
</dbReference>
<dbReference type="Proteomes" id="UP000441354">
    <property type="component" value="Unassembled WGS sequence"/>
</dbReference>
<keyword evidence="3" id="KW-1185">Reference proteome</keyword>
<sequence length="319" mass="35685">MEQRSADLGKGVYIIDLNDLDQWGRTGAYVLTGGDITIIETSASPSIPYLQQGLNELGIRLENVKNIIVTHIHLDHAGGTGLFLKNCPNATVYVHPRGKRHLADPKRLIMGAKAVYGDDFDRLFDPIVPIDEQRLISKNDGETLDIGSGRTLTFYDTPGHAKHHFSIHDSLSNGIFTGDTIGVCYPQLLKKGLELYLPSTSPSQFNEEDMLRSAERLQALKPERIYFGHYSMTENPQNVFQQIAYWLPQFMELGKRVIIENPEADLQAKTVLLSEKMLELVTDEIAEKAVSIQSEVLHLLKLDMNVSAMGIIERLSKAQ</sequence>
<dbReference type="AlphaFoldDB" id="A0A7V7RJL0"/>
<dbReference type="CDD" id="cd07726">
    <property type="entry name" value="ST1585-like_MBL-fold"/>
    <property type="match status" value="1"/>
</dbReference>
<proteinExistence type="predicted"/>
<organism evidence="2 3">
    <name type="scientific">Bacillus mesophilum</name>
    <dbReference type="NCBI Taxonomy" id="1071718"/>
    <lineage>
        <taxon>Bacteria</taxon>
        <taxon>Bacillati</taxon>
        <taxon>Bacillota</taxon>
        <taxon>Bacilli</taxon>
        <taxon>Bacillales</taxon>
        <taxon>Bacillaceae</taxon>
        <taxon>Bacillus</taxon>
    </lineage>
</organism>
<dbReference type="OrthoDB" id="9761531at2"/>
<protein>
    <submittedName>
        <fullName evidence="2">MBL fold metallo-hydrolase</fullName>
    </submittedName>
</protein>
<dbReference type="SMART" id="SM00849">
    <property type="entry name" value="Lactamase_B"/>
    <property type="match status" value="1"/>
</dbReference>
<gene>
    <name evidence="2" type="ORF">F7732_17790</name>
</gene>
<dbReference type="InterPro" id="IPR050855">
    <property type="entry name" value="NDM-1-like"/>
</dbReference>
<dbReference type="PANTHER" id="PTHR42951">
    <property type="entry name" value="METALLO-BETA-LACTAMASE DOMAIN-CONTAINING"/>
    <property type="match status" value="1"/>
</dbReference>
<dbReference type="Gene3D" id="3.60.15.10">
    <property type="entry name" value="Ribonuclease Z/Hydroxyacylglutathione hydrolase-like"/>
    <property type="match status" value="1"/>
</dbReference>
<reference evidence="2 3" key="1">
    <citation type="journal article" date="2014" name="Arch. Microbiol.">
        <title>Bacillus mesophilum sp. nov., strain IITR-54T, a novel 4-chlorobiphenyl dechlorinating bacterium.</title>
        <authorList>
            <person name="Manickam N."/>
            <person name="Singh N.K."/>
            <person name="Bajaj A."/>
            <person name="Kumar R.M."/>
            <person name="Kaur G."/>
            <person name="Kaur N."/>
            <person name="Bala M."/>
            <person name="Kumar A."/>
            <person name="Mayilraj S."/>
        </authorList>
    </citation>
    <scope>NUCLEOTIDE SEQUENCE [LARGE SCALE GENOMIC DNA]</scope>
    <source>
        <strain evidence="2 3">IITR-54</strain>
    </source>
</reference>
<dbReference type="SUPFAM" id="SSF56281">
    <property type="entry name" value="Metallo-hydrolase/oxidoreductase"/>
    <property type="match status" value="1"/>
</dbReference>
<dbReference type="InterPro" id="IPR037482">
    <property type="entry name" value="ST1585_MBL-fold"/>
</dbReference>
<dbReference type="Pfam" id="PF00753">
    <property type="entry name" value="Lactamase_B"/>
    <property type="match status" value="1"/>
</dbReference>
<comment type="caution">
    <text evidence="2">The sequence shown here is derived from an EMBL/GenBank/DDBJ whole genome shotgun (WGS) entry which is preliminary data.</text>
</comment>
<keyword evidence="2" id="KW-0378">Hydrolase</keyword>
<dbReference type="GO" id="GO:0016787">
    <property type="term" value="F:hydrolase activity"/>
    <property type="evidence" value="ECO:0007669"/>
    <property type="project" value="UniProtKB-KW"/>
</dbReference>
<dbReference type="InterPro" id="IPR036866">
    <property type="entry name" value="RibonucZ/Hydroxyglut_hydro"/>
</dbReference>
<accession>A0A7V7RJL0</accession>
<evidence type="ECO:0000313" key="2">
    <source>
        <dbReference type="EMBL" id="KAB2331062.1"/>
    </source>
</evidence>
<name>A0A7V7RJL0_9BACI</name>
<dbReference type="RefSeq" id="WP_151575444.1">
    <property type="nucleotide sequence ID" value="NZ_WBOT01000006.1"/>
</dbReference>
<dbReference type="PANTHER" id="PTHR42951:SF22">
    <property type="entry name" value="METALLO BETA-LACTAMASE SUPERFAMILY LIPOPROTEIN"/>
    <property type="match status" value="1"/>
</dbReference>
<evidence type="ECO:0000313" key="3">
    <source>
        <dbReference type="Proteomes" id="UP000441354"/>
    </source>
</evidence>
<dbReference type="InterPro" id="IPR001279">
    <property type="entry name" value="Metallo-B-lactamas"/>
</dbReference>
<feature type="domain" description="Metallo-beta-lactamase" evidence="1">
    <location>
        <begin position="25"/>
        <end position="229"/>
    </location>
</feature>